<dbReference type="EMBL" id="WTPW01003067">
    <property type="protein sequence ID" value="KAF0355209.1"/>
    <property type="molecule type" value="Genomic_DNA"/>
</dbReference>
<protein>
    <submittedName>
        <fullName evidence="1">Uncharacterized protein</fullName>
    </submittedName>
</protein>
<name>A0A8H3ZZN2_GIGMA</name>
<organism evidence="1 2">
    <name type="scientific">Gigaspora margarita</name>
    <dbReference type="NCBI Taxonomy" id="4874"/>
    <lineage>
        <taxon>Eukaryota</taxon>
        <taxon>Fungi</taxon>
        <taxon>Fungi incertae sedis</taxon>
        <taxon>Mucoromycota</taxon>
        <taxon>Glomeromycotina</taxon>
        <taxon>Glomeromycetes</taxon>
        <taxon>Diversisporales</taxon>
        <taxon>Gigasporaceae</taxon>
        <taxon>Gigaspora</taxon>
    </lineage>
</organism>
<reference evidence="1 2" key="1">
    <citation type="journal article" date="2019" name="Environ. Microbiol.">
        <title>At the nexus of three kingdoms: the genome of the mycorrhizal fungus Gigaspora margarita provides insights into plant, endobacterial and fungal interactions.</title>
        <authorList>
            <person name="Venice F."/>
            <person name="Ghignone S."/>
            <person name="Salvioli di Fossalunga A."/>
            <person name="Amselem J."/>
            <person name="Novero M."/>
            <person name="Xianan X."/>
            <person name="Sedzielewska Toro K."/>
            <person name="Morin E."/>
            <person name="Lipzen A."/>
            <person name="Grigoriev I.V."/>
            <person name="Henrissat B."/>
            <person name="Martin F.M."/>
            <person name="Bonfante P."/>
        </authorList>
    </citation>
    <scope>NUCLEOTIDE SEQUENCE [LARGE SCALE GENOMIC DNA]</scope>
    <source>
        <strain evidence="1 2">BEG34</strain>
    </source>
</reference>
<gene>
    <name evidence="1" type="ORF">F8M41_014888</name>
</gene>
<sequence length="252" mass="30671">MYKFLSEKEVKKLNKKERRSYRKFKSECLEHIETKRNQKLKYAKFKDLQSIIQNSRLENTKDYWELVKWLDRTDEELPKINDPQLYDKFLRIINLILLYCRKLKLPQDNKVIQKYEKLKTEINDLPNPNKFVIERSIKFSKYKFAPQLHEKHPELMFPLIKLEKYYISISQQVPKKQKNIIKKNNNTSVPLENLPKWMQQNYNKVIKKGFEIDIEEYNISIENDNFVNINSLFVQLELLLKNFKSLYDKINT</sequence>
<dbReference type="OrthoDB" id="2438141at2759"/>
<evidence type="ECO:0000313" key="2">
    <source>
        <dbReference type="Proteomes" id="UP000439903"/>
    </source>
</evidence>
<dbReference type="AlphaFoldDB" id="A0A8H3ZZN2"/>
<proteinExistence type="predicted"/>
<keyword evidence="2" id="KW-1185">Reference proteome</keyword>
<comment type="caution">
    <text evidence="1">The sequence shown here is derived from an EMBL/GenBank/DDBJ whole genome shotgun (WGS) entry which is preliminary data.</text>
</comment>
<evidence type="ECO:0000313" key="1">
    <source>
        <dbReference type="EMBL" id="KAF0355209.1"/>
    </source>
</evidence>
<dbReference type="Proteomes" id="UP000439903">
    <property type="component" value="Unassembled WGS sequence"/>
</dbReference>
<accession>A0A8H3ZZN2</accession>